<keyword evidence="3" id="KW-1185">Reference proteome</keyword>
<feature type="signal peptide" evidence="1">
    <location>
        <begin position="1"/>
        <end position="20"/>
    </location>
</feature>
<name>F4RYK2_MELLP</name>
<dbReference type="HOGENOM" id="CLU_1415480_0_0_1"/>
<protein>
    <recommendedName>
        <fullName evidence="4">Secreted protein</fullName>
    </recommendedName>
</protein>
<dbReference type="GeneID" id="18923960"/>
<sequence>MPTVFLSKVWKFFLPQCIQAAAASSGEDPPMADQFPPNTNDEDILISDMNRLAVSSELQSQPAISQFLEQEADERQTTDTEVLKLTENARKRQMHKFYCTIHVLWSCKLAGLGSALLLPIPRRVSTWNQGGACRYWKSLDWAILQGFFVSLLILQVRLCQSKTVSLTSSTSKTPSEVAERSQTLCGTQSLSV</sequence>
<evidence type="ECO:0000313" key="2">
    <source>
        <dbReference type="EMBL" id="EGG02485.1"/>
    </source>
</evidence>
<reference evidence="3" key="1">
    <citation type="journal article" date="2011" name="Proc. Natl. Acad. Sci. U.S.A.">
        <title>Obligate biotrophy features unraveled by the genomic analysis of rust fungi.</title>
        <authorList>
            <person name="Duplessis S."/>
            <person name="Cuomo C.A."/>
            <person name="Lin Y.-C."/>
            <person name="Aerts A."/>
            <person name="Tisserant E."/>
            <person name="Veneault-Fourrey C."/>
            <person name="Joly D.L."/>
            <person name="Hacquard S."/>
            <person name="Amselem J."/>
            <person name="Cantarel B.L."/>
            <person name="Chiu R."/>
            <person name="Coutinho P.M."/>
            <person name="Feau N."/>
            <person name="Field M."/>
            <person name="Frey P."/>
            <person name="Gelhaye E."/>
            <person name="Goldberg J."/>
            <person name="Grabherr M.G."/>
            <person name="Kodira C.D."/>
            <person name="Kohler A."/>
            <person name="Kuees U."/>
            <person name="Lindquist E.A."/>
            <person name="Lucas S.M."/>
            <person name="Mago R."/>
            <person name="Mauceli E."/>
            <person name="Morin E."/>
            <person name="Murat C."/>
            <person name="Pangilinan J.L."/>
            <person name="Park R."/>
            <person name="Pearson M."/>
            <person name="Quesneville H."/>
            <person name="Rouhier N."/>
            <person name="Sakthikumar S."/>
            <person name="Salamov A.A."/>
            <person name="Schmutz J."/>
            <person name="Selles B."/>
            <person name="Shapiro H."/>
            <person name="Tanguay P."/>
            <person name="Tuskan G.A."/>
            <person name="Henrissat B."/>
            <person name="Van de Peer Y."/>
            <person name="Rouze P."/>
            <person name="Ellis J.G."/>
            <person name="Dodds P.N."/>
            <person name="Schein J.E."/>
            <person name="Zhong S."/>
            <person name="Hamelin R.C."/>
            <person name="Grigoriev I.V."/>
            <person name="Szabo L.J."/>
            <person name="Martin F."/>
        </authorList>
    </citation>
    <scope>NUCLEOTIDE SEQUENCE [LARGE SCALE GENOMIC DNA]</scope>
    <source>
        <strain evidence="3">98AG31 / pathotype 3-4-7</strain>
    </source>
</reference>
<dbReference type="RefSeq" id="XP_007414174.1">
    <property type="nucleotide sequence ID" value="XM_007414112.1"/>
</dbReference>
<evidence type="ECO:0000256" key="1">
    <source>
        <dbReference type="SAM" id="SignalP"/>
    </source>
</evidence>
<accession>F4RYK2</accession>
<keyword evidence="1" id="KW-0732">Signal</keyword>
<feature type="chain" id="PRO_5003321872" description="Secreted protein" evidence="1">
    <location>
        <begin position="21"/>
        <end position="192"/>
    </location>
</feature>
<proteinExistence type="predicted"/>
<organism evidence="3">
    <name type="scientific">Melampsora larici-populina (strain 98AG31 / pathotype 3-4-7)</name>
    <name type="common">Poplar leaf rust fungus</name>
    <dbReference type="NCBI Taxonomy" id="747676"/>
    <lineage>
        <taxon>Eukaryota</taxon>
        <taxon>Fungi</taxon>
        <taxon>Dikarya</taxon>
        <taxon>Basidiomycota</taxon>
        <taxon>Pucciniomycotina</taxon>
        <taxon>Pucciniomycetes</taxon>
        <taxon>Pucciniales</taxon>
        <taxon>Melampsoraceae</taxon>
        <taxon>Melampsora</taxon>
    </lineage>
</organism>
<dbReference type="VEuPathDB" id="FungiDB:MELLADRAFT_110071"/>
<dbReference type="Proteomes" id="UP000001072">
    <property type="component" value="Unassembled WGS sequence"/>
</dbReference>
<evidence type="ECO:0008006" key="4">
    <source>
        <dbReference type="Google" id="ProtNLM"/>
    </source>
</evidence>
<gene>
    <name evidence="2" type="ORF">MELLADRAFT_110071</name>
</gene>
<dbReference type="KEGG" id="mlr:MELLADRAFT_110071"/>
<dbReference type="InParanoid" id="F4RYK2"/>
<dbReference type="EMBL" id="GL883130">
    <property type="protein sequence ID" value="EGG02485.1"/>
    <property type="molecule type" value="Genomic_DNA"/>
</dbReference>
<dbReference type="AlphaFoldDB" id="F4RYK2"/>
<evidence type="ECO:0000313" key="3">
    <source>
        <dbReference type="Proteomes" id="UP000001072"/>
    </source>
</evidence>